<sequence length="237" mass="26557">MERMKKKPELRSHDLWEVSSAAARLTSYACSISARHLQDDGVRMQFNRELAYYAKRVVDDVEQRRLSPEEGLREIQEEQRSLLKQSQEIFFKGFGVAVGTAQVVAGGGICYASVGSLCVFFGVPLMAHGTNNIYENGRNLVTRSNDTEGPVRKGYQSLAKTAGFQNREGNIAYNSIDLGLSAYGFGRHVLKKDSWRLFRYLKSDFERGYKNMGAGTLGSEVIADILTGMQIHDEIKK</sequence>
<comment type="caution">
    <text evidence="1">The sequence shown here is derived from an EMBL/GenBank/DDBJ whole genome shotgun (WGS) entry which is preliminary data.</text>
</comment>
<gene>
    <name evidence="1" type="ORF">BHU25_15450</name>
</gene>
<dbReference type="Proteomes" id="UP000285286">
    <property type="component" value="Unassembled WGS sequence"/>
</dbReference>
<dbReference type="Pfam" id="PF13988">
    <property type="entry name" value="DUF4225"/>
    <property type="match status" value="1"/>
</dbReference>
<name>A0A423DJJ0_9PSED</name>
<evidence type="ECO:0008006" key="3">
    <source>
        <dbReference type="Google" id="ProtNLM"/>
    </source>
</evidence>
<organism evidence="1 2">
    <name type="scientific">Pseudomonas vranovensis</name>
    <dbReference type="NCBI Taxonomy" id="321661"/>
    <lineage>
        <taxon>Bacteria</taxon>
        <taxon>Pseudomonadati</taxon>
        <taxon>Pseudomonadota</taxon>
        <taxon>Gammaproteobacteria</taxon>
        <taxon>Pseudomonadales</taxon>
        <taxon>Pseudomonadaceae</taxon>
        <taxon>Pseudomonas</taxon>
    </lineage>
</organism>
<dbReference type="RefSeq" id="WP_259679189.1">
    <property type="nucleotide sequence ID" value="NZ_MOAM01000023.1"/>
</dbReference>
<dbReference type="InterPro" id="IPR025320">
    <property type="entry name" value="DUF4225"/>
</dbReference>
<accession>A0A423DJJ0</accession>
<protein>
    <recommendedName>
        <fullName evidence="3">DUF4225 domain-containing protein</fullName>
    </recommendedName>
</protein>
<evidence type="ECO:0000313" key="2">
    <source>
        <dbReference type="Proteomes" id="UP000285286"/>
    </source>
</evidence>
<keyword evidence="2" id="KW-1185">Reference proteome</keyword>
<evidence type="ECO:0000313" key="1">
    <source>
        <dbReference type="EMBL" id="ROL71713.1"/>
    </source>
</evidence>
<reference evidence="1 2" key="1">
    <citation type="submission" date="2016-10" db="EMBL/GenBank/DDBJ databases">
        <title>Comparative genome analysis of multiple Pseudomonas spp. focuses on biocontrol and plant growth promoting traits.</title>
        <authorList>
            <person name="Tao X.-Y."/>
            <person name="Taylor C.G."/>
        </authorList>
    </citation>
    <scope>NUCLEOTIDE SEQUENCE [LARGE SCALE GENOMIC DNA]</scope>
    <source>
        <strain evidence="1 2">15D11</strain>
    </source>
</reference>
<dbReference type="EMBL" id="MOAM01000023">
    <property type="protein sequence ID" value="ROL71713.1"/>
    <property type="molecule type" value="Genomic_DNA"/>
</dbReference>
<proteinExistence type="predicted"/>
<dbReference type="AlphaFoldDB" id="A0A423DJJ0"/>